<dbReference type="EMBL" id="BBYR01000094">
    <property type="protein sequence ID" value="GAP38845.1"/>
    <property type="molecule type" value="Genomic_DNA"/>
</dbReference>
<proteinExistence type="predicted"/>
<gene>
    <name evidence="2" type="ORF">ISF6_5504</name>
</gene>
<name>A0A0K8P9I7_PISS1</name>
<keyword evidence="1" id="KW-0472">Membrane</keyword>
<sequence length="200" mass="20390">MAAGPAAAGGPAPGDVLPLPLVLANAVVFQLAWFACVLGGAHGLPWLGPLAVAAMAAWHLGWVARPDPELRLVAAALALGLVFDALLLASGAIRFPSGHWLPGLSPYWMQALWVLFALTLNVSLRWLKGRLLLAAALGAVSGPLSFWGGARLGAATLVDRPLALGLLAVGWGLAMPLLVGAATRWNGVAARRAAAAGAAR</sequence>
<evidence type="ECO:0000313" key="3">
    <source>
        <dbReference type="Proteomes" id="UP000037660"/>
    </source>
</evidence>
<keyword evidence="3" id="KW-1185">Reference proteome</keyword>
<dbReference type="STRING" id="1547922.ISF6_5504"/>
<feature type="transmembrane region" description="Helical" evidence="1">
    <location>
        <begin position="107"/>
        <end position="124"/>
    </location>
</feature>
<feature type="transmembrane region" description="Helical" evidence="1">
    <location>
        <begin position="131"/>
        <end position="150"/>
    </location>
</feature>
<evidence type="ECO:0000313" key="2">
    <source>
        <dbReference type="EMBL" id="GAP38845.1"/>
    </source>
</evidence>
<evidence type="ECO:0000256" key="1">
    <source>
        <dbReference type="SAM" id="Phobius"/>
    </source>
</evidence>
<accession>A0A0K8P9I7</accession>
<organism evidence="2 3">
    <name type="scientific">Piscinibacter sakaiensis</name>
    <name type="common">Ideonella sakaiensis</name>
    <dbReference type="NCBI Taxonomy" id="1547922"/>
    <lineage>
        <taxon>Bacteria</taxon>
        <taxon>Pseudomonadati</taxon>
        <taxon>Pseudomonadota</taxon>
        <taxon>Betaproteobacteria</taxon>
        <taxon>Burkholderiales</taxon>
        <taxon>Sphaerotilaceae</taxon>
        <taxon>Piscinibacter</taxon>
    </lineage>
</organism>
<feature type="transmembrane region" description="Helical" evidence="1">
    <location>
        <begin position="21"/>
        <end position="40"/>
    </location>
</feature>
<dbReference type="InterPro" id="IPR021306">
    <property type="entry name" value="DUF2878"/>
</dbReference>
<feature type="transmembrane region" description="Helical" evidence="1">
    <location>
        <begin position="72"/>
        <end position="95"/>
    </location>
</feature>
<dbReference type="AlphaFoldDB" id="A0A0K8P9I7"/>
<comment type="caution">
    <text evidence="2">The sequence shown here is derived from an EMBL/GenBank/DDBJ whole genome shotgun (WGS) entry which is preliminary data.</text>
</comment>
<dbReference type="Pfam" id="PF11086">
    <property type="entry name" value="DUF2878"/>
    <property type="match status" value="1"/>
</dbReference>
<feature type="transmembrane region" description="Helical" evidence="1">
    <location>
        <begin position="162"/>
        <end position="182"/>
    </location>
</feature>
<feature type="transmembrane region" description="Helical" evidence="1">
    <location>
        <begin position="46"/>
        <end position="65"/>
    </location>
</feature>
<reference evidence="3" key="1">
    <citation type="submission" date="2015-07" db="EMBL/GenBank/DDBJ databases">
        <title>Discovery of a poly(ethylene terephthalate assimilation.</title>
        <authorList>
            <person name="Yoshida S."/>
            <person name="Hiraga K."/>
            <person name="Takehana T."/>
            <person name="Taniguchi I."/>
            <person name="Yamaji H."/>
            <person name="Maeda Y."/>
            <person name="Toyohara K."/>
            <person name="Miyamoto K."/>
            <person name="Kimura Y."/>
            <person name="Oda K."/>
        </authorList>
    </citation>
    <scope>NUCLEOTIDE SEQUENCE [LARGE SCALE GENOMIC DNA]</scope>
    <source>
        <strain evidence="3">NBRC 110686 / TISTR 2288 / 201-F6</strain>
    </source>
</reference>
<keyword evidence="1" id="KW-0812">Transmembrane</keyword>
<keyword evidence="1" id="KW-1133">Transmembrane helix</keyword>
<evidence type="ECO:0008006" key="4">
    <source>
        <dbReference type="Google" id="ProtNLM"/>
    </source>
</evidence>
<protein>
    <recommendedName>
        <fullName evidence="4">DUF2878 domain-containing protein</fullName>
    </recommendedName>
</protein>
<dbReference type="Proteomes" id="UP000037660">
    <property type="component" value="Unassembled WGS sequence"/>
</dbReference>
<reference evidence="2 3" key="2">
    <citation type="journal article" date="2016" name="Science">
        <title>A bacterium that degrades and assimilates poly(ethylene terephthalate).</title>
        <authorList>
            <person name="Yoshida S."/>
            <person name="Hiraga K."/>
            <person name="Takehana T."/>
            <person name="Taniguchi I."/>
            <person name="Yamaji H."/>
            <person name="Maeda Y."/>
            <person name="Toyohara K."/>
            <person name="Miyamoto K."/>
            <person name="Kimura Y."/>
            <person name="Oda K."/>
        </authorList>
    </citation>
    <scope>NUCLEOTIDE SEQUENCE [LARGE SCALE GENOMIC DNA]</scope>
    <source>
        <strain evidence="3">NBRC 110686 / TISTR 2288 / 201-F6</strain>
    </source>
</reference>